<protein>
    <submittedName>
        <fullName evidence="1">Uncharacterized protein</fullName>
    </submittedName>
</protein>
<evidence type="ECO:0000313" key="2">
    <source>
        <dbReference type="Proteomes" id="UP000289169"/>
    </source>
</evidence>
<dbReference type="Proteomes" id="UP000289169">
    <property type="component" value="Segment"/>
</dbReference>
<sequence>MIDLHAHIQALTIADSENLQKIAAALVESNEKILQDKITADISRNQWVSIEAPSIELPPDLLRRAFTYIRDNYVKTGKTQMQIEFVNTDQQFARSREPSIKFYIERKDRLI</sequence>
<accession>A0A410T5S6</accession>
<proteinExistence type="predicted"/>
<gene>
    <name evidence="1" type="ORF">Henu6_gp138</name>
</gene>
<name>A0A410T5S6_9CAUD</name>
<evidence type="ECO:0000313" key="1">
    <source>
        <dbReference type="EMBL" id="QAU03943.1"/>
    </source>
</evidence>
<organism evidence="1 2">
    <name type="scientific">Acinetobacter phage Henu6</name>
    <dbReference type="NCBI Taxonomy" id="2500136"/>
    <lineage>
        <taxon>Viruses</taxon>
        <taxon>Duplodnaviria</taxon>
        <taxon>Heunggongvirae</taxon>
        <taxon>Uroviricota</taxon>
        <taxon>Caudoviricetes</taxon>
        <taxon>Pantevenvirales</taxon>
        <taxon>Straboviridae</taxon>
        <taxon>Twarogvirinae</taxon>
        <taxon>Zedzedvirus</taxon>
        <taxon>Zedzedvirus zz1</taxon>
    </lineage>
</organism>
<reference evidence="1 2" key="1">
    <citation type="submission" date="2018-11" db="EMBL/GenBank/DDBJ databases">
        <authorList>
            <person name="Teng T."/>
        </authorList>
    </citation>
    <scope>NUCLEOTIDE SEQUENCE [LARGE SCALE GENOMIC DNA]</scope>
</reference>
<dbReference type="EMBL" id="MK240351">
    <property type="protein sequence ID" value="QAU03943.1"/>
    <property type="molecule type" value="Genomic_DNA"/>
</dbReference>